<dbReference type="AlphaFoldDB" id="A0A3D8RZM8"/>
<dbReference type="Proteomes" id="UP000256690">
    <property type="component" value="Unassembled WGS sequence"/>
</dbReference>
<dbReference type="STRING" id="1810919.A0A3D8RZM8"/>
<dbReference type="GO" id="GO:0006424">
    <property type="term" value="P:glutamyl-tRNA aminoacylation"/>
    <property type="evidence" value="ECO:0007669"/>
    <property type="project" value="TreeGrafter"/>
</dbReference>
<dbReference type="GeneID" id="38116503"/>
<dbReference type="OrthoDB" id="428822at2759"/>
<dbReference type="InterPro" id="IPR049940">
    <property type="entry name" value="GluQ/Sye"/>
</dbReference>
<keyword evidence="6 7" id="KW-0030">Aminoacyl-tRNA synthetase</keyword>
<organism evidence="11 12">
    <name type="scientific">Aspergillus mulundensis</name>
    <dbReference type="NCBI Taxonomy" id="1810919"/>
    <lineage>
        <taxon>Eukaryota</taxon>
        <taxon>Fungi</taxon>
        <taxon>Dikarya</taxon>
        <taxon>Ascomycota</taxon>
        <taxon>Pezizomycotina</taxon>
        <taxon>Eurotiomycetes</taxon>
        <taxon>Eurotiomycetidae</taxon>
        <taxon>Eurotiales</taxon>
        <taxon>Aspergillaceae</taxon>
        <taxon>Aspergillus</taxon>
        <taxon>Aspergillus subgen. Nidulantes</taxon>
    </lineage>
</organism>
<dbReference type="InterPro" id="IPR008925">
    <property type="entry name" value="aa_tRNA-synth_I_cd-bd_sf"/>
</dbReference>
<dbReference type="Gene3D" id="1.10.10.350">
    <property type="match status" value="1"/>
</dbReference>
<evidence type="ECO:0000313" key="11">
    <source>
        <dbReference type="EMBL" id="RDW79281.1"/>
    </source>
</evidence>
<evidence type="ECO:0000313" key="12">
    <source>
        <dbReference type="Proteomes" id="UP000256690"/>
    </source>
</evidence>
<comment type="caution">
    <text evidence="11">The sequence shown here is derived from an EMBL/GenBank/DDBJ whole genome shotgun (WGS) entry which is preliminary data.</text>
</comment>
<dbReference type="Gene3D" id="3.40.50.620">
    <property type="entry name" value="HUPs"/>
    <property type="match status" value="1"/>
</dbReference>
<evidence type="ECO:0000256" key="8">
    <source>
        <dbReference type="SAM" id="MobiDB-lite"/>
    </source>
</evidence>
<dbReference type="GO" id="GO:0004818">
    <property type="term" value="F:glutamate-tRNA ligase activity"/>
    <property type="evidence" value="ECO:0007669"/>
    <property type="project" value="TreeGrafter"/>
</dbReference>
<dbReference type="InterPro" id="IPR045462">
    <property type="entry name" value="aa-tRNA-synth_I_cd-bd"/>
</dbReference>
<dbReference type="EMBL" id="PVWQ01000006">
    <property type="protein sequence ID" value="RDW79281.1"/>
    <property type="molecule type" value="Genomic_DNA"/>
</dbReference>
<name>A0A3D8RZM8_9EURO</name>
<reference evidence="11 12" key="1">
    <citation type="journal article" date="2018" name="IMA Fungus">
        <title>IMA Genome-F 9: Draft genome sequence of Annulohypoxylon stygium, Aspergillus mulundensis, Berkeleyomyces basicola (syn. Thielaviopsis basicola), Ceratocystis smalleyi, two Cercospora beticola strains, Coleophoma cylindrospora, Fusarium fracticaudum, Phialophora cf. hyalina, and Morchella septimelata.</title>
        <authorList>
            <person name="Wingfield B.D."/>
            <person name="Bills G.F."/>
            <person name="Dong Y."/>
            <person name="Huang W."/>
            <person name="Nel W.J."/>
            <person name="Swalarsk-Parry B.S."/>
            <person name="Vaghefi N."/>
            <person name="Wilken P.M."/>
            <person name="An Z."/>
            <person name="de Beer Z.W."/>
            <person name="De Vos L."/>
            <person name="Chen L."/>
            <person name="Duong T.A."/>
            <person name="Gao Y."/>
            <person name="Hammerbacher A."/>
            <person name="Kikkert J.R."/>
            <person name="Li Y."/>
            <person name="Li H."/>
            <person name="Li K."/>
            <person name="Li Q."/>
            <person name="Liu X."/>
            <person name="Ma X."/>
            <person name="Naidoo K."/>
            <person name="Pethybridge S.J."/>
            <person name="Sun J."/>
            <person name="Steenkamp E.T."/>
            <person name="van der Nest M.A."/>
            <person name="van Wyk S."/>
            <person name="Wingfield M.J."/>
            <person name="Xiong C."/>
            <person name="Yue Q."/>
            <person name="Zhang X."/>
        </authorList>
    </citation>
    <scope>NUCLEOTIDE SEQUENCE [LARGE SCALE GENOMIC DNA]</scope>
    <source>
        <strain evidence="11 12">DSM 5745</strain>
    </source>
</reference>
<feature type="domain" description="Aminoacyl-tRNA synthetase class I anticodon-binding" evidence="10">
    <location>
        <begin position="418"/>
        <end position="456"/>
    </location>
</feature>
<dbReference type="GO" id="GO:0005739">
    <property type="term" value="C:mitochondrion"/>
    <property type="evidence" value="ECO:0007669"/>
    <property type="project" value="TreeGrafter"/>
</dbReference>
<dbReference type="InterPro" id="IPR020058">
    <property type="entry name" value="Glu/Gln-tRNA-synth_Ib_cat-dom"/>
</dbReference>
<dbReference type="SUPFAM" id="SSF52374">
    <property type="entry name" value="Nucleotidylyl transferase"/>
    <property type="match status" value="1"/>
</dbReference>
<keyword evidence="2 7" id="KW-0436">Ligase</keyword>
<dbReference type="GO" id="GO:0000049">
    <property type="term" value="F:tRNA binding"/>
    <property type="evidence" value="ECO:0007669"/>
    <property type="project" value="InterPro"/>
</dbReference>
<keyword evidence="5 7" id="KW-0648">Protein biosynthesis</keyword>
<dbReference type="InterPro" id="IPR020751">
    <property type="entry name" value="aa-tRNA-synth_I_codon-bd_sub2"/>
</dbReference>
<keyword evidence="12" id="KW-1185">Reference proteome</keyword>
<gene>
    <name evidence="11" type="ORF">DSM5745_06133</name>
</gene>
<feature type="region of interest" description="Disordered" evidence="8">
    <location>
        <begin position="469"/>
        <end position="509"/>
    </location>
</feature>
<evidence type="ECO:0000259" key="10">
    <source>
        <dbReference type="Pfam" id="PF19269"/>
    </source>
</evidence>
<evidence type="ECO:0000256" key="4">
    <source>
        <dbReference type="ARBA" id="ARBA00022840"/>
    </source>
</evidence>
<dbReference type="SUPFAM" id="SSF48163">
    <property type="entry name" value="An anticodon-binding domain of class I aminoacyl-tRNA synthetases"/>
    <property type="match status" value="1"/>
</dbReference>
<sequence length="509" mass="57277">MGLEGPLVGGNFGPYRQSERTHIYRKHAEELIERGLAYRCFCPAHRLEALAKHRSEAGLPPGYDRKCEGLAHEQSEERAARGESHVVRLKVNERLDQFVLFKEAVYGRPKQKAPPPQLDLIDRVYEDPILIKSDGFPTYHLANVVDDHLMEITHVIRGTEWMSSTHLHALLYTAFGWQQPVFAHVPLLVNQSGQKLSKRNADIDISHFRDQGILAEPLLNFAVLLGWSHNEKKDIFSLEELQKIFNMKFTRGNTIVAFSKLWFLQSAHAQRYSDKGLEQLNEITSAVAKAVRSTASPEELSQILQNRRLIQMVTPLVKGDAKNYTNAPEFVARNFAFFTTTISRPPFSFQTEGTKWEIPLSSLHTAAAAVTLLPESHWTLNNIKANFFASYDCAGAILRGSKEHNASEGSKAKKAFQRELYHYMRWALLGGAHGPSVAESLFILGRTETLRRLEEAKRLTTEPGALSPVALRVMKEKGLEPKSQSVQEEKPNGELSWAPHSLPSGSAEQ</sequence>
<dbReference type="InterPro" id="IPR014729">
    <property type="entry name" value="Rossmann-like_a/b/a_fold"/>
</dbReference>
<evidence type="ECO:0000256" key="1">
    <source>
        <dbReference type="ARBA" id="ARBA00007894"/>
    </source>
</evidence>
<proteinExistence type="inferred from homology"/>
<comment type="similarity">
    <text evidence="1">Belongs to the class-I aminoacyl-tRNA synthetase family. Glutamate--tRNA ligase type 1 subfamily.</text>
</comment>
<evidence type="ECO:0000256" key="2">
    <source>
        <dbReference type="ARBA" id="ARBA00022598"/>
    </source>
</evidence>
<evidence type="ECO:0000256" key="3">
    <source>
        <dbReference type="ARBA" id="ARBA00022741"/>
    </source>
</evidence>
<feature type="domain" description="Glutamyl/glutaminyl-tRNA synthetase class Ib catalytic" evidence="9">
    <location>
        <begin position="12"/>
        <end position="249"/>
    </location>
</feature>
<evidence type="ECO:0000256" key="6">
    <source>
        <dbReference type="ARBA" id="ARBA00023146"/>
    </source>
</evidence>
<dbReference type="PANTHER" id="PTHR43311:SF2">
    <property type="entry name" value="GLUTAMATE--TRNA LIGASE, MITOCHONDRIAL-RELATED"/>
    <property type="match status" value="1"/>
</dbReference>
<protein>
    <submittedName>
        <fullName evidence="11">Uncharacterized protein</fullName>
    </submittedName>
</protein>
<dbReference type="PANTHER" id="PTHR43311">
    <property type="entry name" value="GLUTAMATE--TRNA LIGASE"/>
    <property type="match status" value="1"/>
</dbReference>
<dbReference type="RefSeq" id="XP_026603981.1">
    <property type="nucleotide sequence ID" value="XM_026748149.1"/>
</dbReference>
<keyword evidence="3 7" id="KW-0547">Nucleotide-binding</keyword>
<evidence type="ECO:0000256" key="7">
    <source>
        <dbReference type="RuleBase" id="RU363037"/>
    </source>
</evidence>
<keyword evidence="4 7" id="KW-0067">ATP-binding</keyword>
<dbReference type="GO" id="GO:0005524">
    <property type="term" value="F:ATP binding"/>
    <property type="evidence" value="ECO:0007669"/>
    <property type="project" value="UniProtKB-KW"/>
</dbReference>
<evidence type="ECO:0000259" key="9">
    <source>
        <dbReference type="Pfam" id="PF00749"/>
    </source>
</evidence>
<accession>A0A3D8RZM8</accession>
<evidence type="ECO:0000256" key="5">
    <source>
        <dbReference type="ARBA" id="ARBA00022917"/>
    </source>
</evidence>
<dbReference type="Pfam" id="PF19269">
    <property type="entry name" value="Anticodon_2"/>
    <property type="match status" value="1"/>
</dbReference>
<dbReference type="Pfam" id="PF00749">
    <property type="entry name" value="tRNA-synt_1c"/>
    <property type="match status" value="1"/>
</dbReference>